<comment type="caution">
    <text evidence="1">The sequence shown here is derived from an EMBL/GenBank/DDBJ whole genome shotgun (WGS) entry which is preliminary data.</text>
</comment>
<gene>
    <name evidence="1" type="ORF">A2Y75_03825</name>
</gene>
<name>A0A1F2WHL1_9ACTN</name>
<evidence type="ECO:0000313" key="1">
    <source>
        <dbReference type="EMBL" id="OFW56338.1"/>
    </source>
</evidence>
<organism evidence="1 2">
    <name type="scientific">Candidatus Solincola sediminis</name>
    <dbReference type="NCBI Taxonomy" id="1797199"/>
    <lineage>
        <taxon>Bacteria</taxon>
        <taxon>Bacillati</taxon>
        <taxon>Actinomycetota</taxon>
        <taxon>Candidatus Geothermincolia</taxon>
        <taxon>Candidatus Geothermincolales</taxon>
        <taxon>Candidatus Geothermincolaceae</taxon>
        <taxon>Candidatus Solincola</taxon>
    </lineage>
</organism>
<dbReference type="STRING" id="1797197.A2Y75_03825"/>
<evidence type="ECO:0000313" key="2">
    <source>
        <dbReference type="Proteomes" id="UP000177876"/>
    </source>
</evidence>
<dbReference type="EMBL" id="MELK01000047">
    <property type="protein sequence ID" value="OFW56338.1"/>
    <property type="molecule type" value="Genomic_DNA"/>
</dbReference>
<proteinExistence type="predicted"/>
<sequence length="65" mass="7587">MIRNPEILEAFELAYARSQKPDFERNMALFEAMWEEACFLKVFPLKDPLEGIEVDLRIAQVINSV</sequence>
<reference evidence="1 2" key="1">
    <citation type="journal article" date="2016" name="Nat. Commun.">
        <title>Thousands of microbial genomes shed light on interconnected biogeochemical processes in an aquifer system.</title>
        <authorList>
            <person name="Anantharaman K."/>
            <person name="Brown C.T."/>
            <person name="Hug L.A."/>
            <person name="Sharon I."/>
            <person name="Castelle C.J."/>
            <person name="Probst A.J."/>
            <person name="Thomas B.C."/>
            <person name="Singh A."/>
            <person name="Wilkins M.J."/>
            <person name="Karaoz U."/>
            <person name="Brodie E.L."/>
            <person name="Williams K.H."/>
            <person name="Hubbard S.S."/>
            <person name="Banfield J.F."/>
        </authorList>
    </citation>
    <scope>NUCLEOTIDE SEQUENCE [LARGE SCALE GENOMIC DNA]</scope>
</reference>
<protein>
    <submittedName>
        <fullName evidence="1">Uncharacterized protein</fullName>
    </submittedName>
</protein>
<dbReference type="Proteomes" id="UP000177876">
    <property type="component" value="Unassembled WGS sequence"/>
</dbReference>
<accession>A0A1F2WHL1</accession>
<dbReference type="AlphaFoldDB" id="A0A1F2WHL1"/>